<protein>
    <submittedName>
        <fullName evidence="2">Uncharacterized protein</fullName>
    </submittedName>
</protein>
<dbReference type="Proteomes" id="UP000034076">
    <property type="component" value="Unassembled WGS sequence"/>
</dbReference>
<comment type="caution">
    <text evidence="2">The sequence shown here is derived from an EMBL/GenBank/DDBJ whole genome shotgun (WGS) entry which is preliminary data.</text>
</comment>
<evidence type="ECO:0000313" key="3">
    <source>
        <dbReference type="Proteomes" id="UP000034076"/>
    </source>
</evidence>
<gene>
    <name evidence="2" type="ORF">CHK_2779</name>
</gene>
<evidence type="ECO:0000256" key="1">
    <source>
        <dbReference type="SAM" id="MobiDB-lite"/>
    </source>
</evidence>
<organism evidence="2 3">
    <name type="scientific">Christensenella hongkongensis</name>
    <dbReference type="NCBI Taxonomy" id="270498"/>
    <lineage>
        <taxon>Bacteria</taxon>
        <taxon>Bacillati</taxon>
        <taxon>Bacillota</taxon>
        <taxon>Clostridia</taxon>
        <taxon>Christensenellales</taxon>
        <taxon>Christensenellaceae</taxon>
        <taxon>Christensenella</taxon>
    </lineage>
</organism>
<sequence>MVKGRRRIVNKSCPRIQARRENASQSAYKKHPEQSECF</sequence>
<name>A0A0M2NBY0_9FIRM</name>
<dbReference type="EMBL" id="LAYJ01000123">
    <property type="protein sequence ID" value="KKI49758.1"/>
    <property type="molecule type" value="Genomic_DNA"/>
</dbReference>
<reference evidence="2 3" key="1">
    <citation type="submission" date="2015-04" db="EMBL/GenBank/DDBJ databases">
        <title>Draft genome sequence of bacteremic isolate Catabacter hongkongensis type strain HKU16T.</title>
        <authorList>
            <person name="Lau S.K."/>
            <person name="Teng J.L."/>
            <person name="Huang Y."/>
            <person name="Curreem S.O."/>
            <person name="Tsui S.K."/>
            <person name="Woo P.C."/>
        </authorList>
    </citation>
    <scope>NUCLEOTIDE SEQUENCE [LARGE SCALE GENOMIC DNA]</scope>
    <source>
        <strain evidence="2 3">HKU16</strain>
    </source>
</reference>
<accession>A0A0M2NBY0</accession>
<proteinExistence type="predicted"/>
<feature type="region of interest" description="Disordered" evidence="1">
    <location>
        <begin position="1"/>
        <end position="38"/>
    </location>
</feature>
<dbReference type="AlphaFoldDB" id="A0A0M2NBY0"/>
<keyword evidence="3" id="KW-1185">Reference proteome</keyword>
<evidence type="ECO:0000313" key="2">
    <source>
        <dbReference type="EMBL" id="KKI49758.1"/>
    </source>
</evidence>
<dbReference type="STRING" id="270498.CHK_2779"/>